<reference evidence="8" key="1">
    <citation type="journal article" date="2023" name="J. Am. Chem. Soc.">
        <title>Biosynthesis of AS2077715 and Funiculosin: Pathway Reconstitution and Identification of Enzymes that Form the All-cis Cyclopentanetetraol Moiety.</title>
        <authorList>
            <person name="Zhang Y."/>
            <person name="Go E.B."/>
            <person name="Perlatti B."/>
            <person name="Wu L."/>
            <person name="Bills G.F."/>
            <person name="Ohashi M."/>
            <person name="Tang Y."/>
        </authorList>
    </citation>
    <scope>NUCLEOTIDE SEQUENCE</scope>
    <source>
        <strain evidence="8">TTI-000886</strain>
    </source>
</reference>
<dbReference type="SUPFAM" id="SSF54373">
    <property type="entry name" value="FAD-linked reductases, C-terminal domain"/>
    <property type="match status" value="1"/>
</dbReference>
<dbReference type="EMBL" id="OQ734858">
    <property type="protein sequence ID" value="WNS47927.1"/>
    <property type="molecule type" value="Genomic_DNA"/>
</dbReference>
<keyword evidence="5" id="KW-0472">Membrane</keyword>
<evidence type="ECO:0000256" key="4">
    <source>
        <dbReference type="ARBA" id="ARBA00023002"/>
    </source>
</evidence>
<dbReference type="Gene3D" id="3.30.9.10">
    <property type="entry name" value="D-Amino Acid Oxidase, subunit A, domain 2"/>
    <property type="match status" value="1"/>
</dbReference>
<keyword evidence="2" id="KW-0285">Flavoprotein</keyword>
<evidence type="ECO:0000256" key="2">
    <source>
        <dbReference type="ARBA" id="ARBA00022630"/>
    </source>
</evidence>
<keyword evidence="3" id="KW-0274">FAD</keyword>
<dbReference type="InterPro" id="IPR036188">
    <property type="entry name" value="FAD/NAD-bd_sf"/>
</dbReference>
<gene>
    <name evidence="8" type="primary">capL</name>
</gene>
<sequence>MASEKISSTTDVLVIGGGPAGLIAAWWMARCGISVRIIDKDPNPLLHGRADGMRSRTVEMLDSMGSGMQETVTKESFPMLSSSSWMRDANGDIQRVETLPLYEDHRQVLATPYHPQTLSQGRIEEIIQGALKDISAGTVKVERGREASALEYDASAEEDREAYPVSVTIRKVNQGESANSRYNGTMNIVSDGTAKTPTNGTNNGSKHDLEDGKEEVVRAKYLIGCDGARSWLRKELGYKTEGSNTNTVWVALDIYPITDFPDIRKPTAIQTPKGSMLLISREKGLLRIYVPFGEDGKDATRESVTLEDARALCKDAFKPYHFDFERCQWWSSYSLGQRHSDHAAHTGNRIFLCGDAVHNNSPLIGLGLNVSAQDAWNLGWKIALAFKAPQGVDRKALLSTYEAERLPVAKTLVWYDRNWTSLFNKALVEPMVIIQRYHEFRNFSDAYVLNYPDSSLVARQVSNQAVSSKLRVGESFNHTRIAMHSDGQTYWTCGRLRSDGRFHVILLAGDWSSPKQKDRIETFCDNLTKSSKGGSSLLYNRYPYCFDSHYYNYDKSSPDIGKPGSMLNFTTIHTSKEEIPLLDFPEAMRGPFHPVFGWDYSRVLVDSDRPYDRYCDGAAYDAWGVDRTKGAVVVLRPDLHVGWIGDLEDFGSMEKYFENIFGKAWAN</sequence>
<comment type="similarity">
    <text evidence="1">Belongs to the PheA/TfdB FAD monooxygenase family.</text>
</comment>
<feature type="transmembrane region" description="Helical" evidence="5">
    <location>
        <begin position="12"/>
        <end position="29"/>
    </location>
</feature>
<keyword evidence="4" id="KW-0560">Oxidoreductase</keyword>
<name>A0AA96S2X2_9PEZI</name>
<organism evidence="8">
    <name type="scientific">Capnodium sp. TTI-000886</name>
    <dbReference type="NCBI Taxonomy" id="3078996"/>
    <lineage>
        <taxon>Eukaryota</taxon>
        <taxon>Fungi</taxon>
        <taxon>Dikarya</taxon>
        <taxon>Ascomycota</taxon>
        <taxon>Pezizomycotina</taxon>
        <taxon>Dothideomycetes</taxon>
        <taxon>Dothideomycetidae</taxon>
        <taxon>Capnodiales</taxon>
        <taxon>Capnodiaceae</taxon>
        <taxon>Capnodium</taxon>
    </lineage>
</organism>
<dbReference type="InterPro" id="IPR002938">
    <property type="entry name" value="FAD-bd"/>
</dbReference>
<dbReference type="InterPro" id="IPR038220">
    <property type="entry name" value="PHOX_C_sf"/>
</dbReference>
<evidence type="ECO:0000256" key="5">
    <source>
        <dbReference type="SAM" id="Phobius"/>
    </source>
</evidence>
<dbReference type="PRINTS" id="PR00420">
    <property type="entry name" value="RNGMNOXGNASE"/>
</dbReference>
<dbReference type="InterPro" id="IPR050641">
    <property type="entry name" value="RIFMO-like"/>
</dbReference>
<proteinExistence type="inferred from homology"/>
<feature type="domain" description="FAD-binding" evidence="6">
    <location>
        <begin position="207"/>
        <end position="413"/>
    </location>
</feature>
<dbReference type="PANTHER" id="PTHR43004:SF20">
    <property type="entry name" value="2-MONOOXYGENASE, PUTATIVE (AFU_ORTHOLOGUE AFUA_1G13660)-RELATED"/>
    <property type="match status" value="1"/>
</dbReference>
<dbReference type="AlphaFoldDB" id="A0AA96S2X2"/>
<dbReference type="Pfam" id="PF07976">
    <property type="entry name" value="Phe_hydrox_dim"/>
    <property type="match status" value="1"/>
</dbReference>
<keyword evidence="5" id="KW-1133">Transmembrane helix</keyword>
<feature type="domain" description="Phenol hydroxylase-like C-terminal dimerisation" evidence="7">
    <location>
        <begin position="450"/>
        <end position="661"/>
    </location>
</feature>
<dbReference type="InterPro" id="IPR012941">
    <property type="entry name" value="Phe_hydrox_C_dim_dom"/>
</dbReference>
<evidence type="ECO:0000256" key="3">
    <source>
        <dbReference type="ARBA" id="ARBA00022827"/>
    </source>
</evidence>
<dbReference type="GO" id="GO:0071949">
    <property type="term" value="F:FAD binding"/>
    <property type="evidence" value="ECO:0007669"/>
    <property type="project" value="InterPro"/>
</dbReference>
<protein>
    <submittedName>
        <fullName evidence="8">CapL</fullName>
    </submittedName>
</protein>
<evidence type="ECO:0000259" key="7">
    <source>
        <dbReference type="Pfam" id="PF07976"/>
    </source>
</evidence>
<dbReference type="SUPFAM" id="SSF51905">
    <property type="entry name" value="FAD/NAD(P)-binding domain"/>
    <property type="match status" value="1"/>
</dbReference>
<evidence type="ECO:0000256" key="1">
    <source>
        <dbReference type="ARBA" id="ARBA00007801"/>
    </source>
</evidence>
<dbReference type="GO" id="GO:0016709">
    <property type="term" value="F:oxidoreductase activity, acting on paired donors, with incorporation or reduction of molecular oxygen, NAD(P)H as one donor, and incorporation of one atom of oxygen"/>
    <property type="evidence" value="ECO:0007669"/>
    <property type="project" value="UniProtKB-ARBA"/>
</dbReference>
<evidence type="ECO:0000259" key="6">
    <source>
        <dbReference type="Pfam" id="PF01494"/>
    </source>
</evidence>
<dbReference type="Gene3D" id="3.50.50.60">
    <property type="entry name" value="FAD/NAD(P)-binding domain"/>
    <property type="match status" value="1"/>
</dbReference>
<dbReference type="PANTHER" id="PTHR43004">
    <property type="entry name" value="TRK SYSTEM POTASSIUM UPTAKE PROTEIN"/>
    <property type="match status" value="1"/>
</dbReference>
<dbReference type="CDD" id="cd02979">
    <property type="entry name" value="PHOX_C"/>
    <property type="match status" value="1"/>
</dbReference>
<dbReference type="SUPFAM" id="SSF52833">
    <property type="entry name" value="Thioredoxin-like"/>
    <property type="match status" value="1"/>
</dbReference>
<keyword evidence="5" id="KW-0812">Transmembrane</keyword>
<dbReference type="Gene3D" id="3.40.30.20">
    <property type="match status" value="1"/>
</dbReference>
<dbReference type="InterPro" id="IPR036249">
    <property type="entry name" value="Thioredoxin-like_sf"/>
</dbReference>
<dbReference type="Pfam" id="PF01494">
    <property type="entry name" value="FAD_binding_3"/>
    <property type="match status" value="2"/>
</dbReference>
<accession>A0AA96S2X2</accession>
<feature type="domain" description="FAD-binding" evidence="6">
    <location>
        <begin position="10"/>
        <end position="157"/>
    </location>
</feature>
<evidence type="ECO:0000313" key="8">
    <source>
        <dbReference type="EMBL" id="WNS47927.1"/>
    </source>
</evidence>
<dbReference type="SMR" id="A0AA96S2X2"/>